<dbReference type="Pfam" id="PF04500">
    <property type="entry name" value="FLYWCH"/>
    <property type="match status" value="1"/>
</dbReference>
<evidence type="ECO:0000313" key="6">
    <source>
        <dbReference type="Proteomes" id="UP000887574"/>
    </source>
</evidence>
<proteinExistence type="predicted"/>
<reference evidence="7" key="1">
    <citation type="submission" date="2022-11" db="UniProtKB">
        <authorList>
            <consortium name="WormBaseParasite"/>
        </authorList>
    </citation>
    <scope>IDENTIFICATION</scope>
</reference>
<dbReference type="WBParaSite" id="jg2367">
    <property type="protein sequence ID" value="jg2367"/>
    <property type="gene ID" value="jg2367"/>
</dbReference>
<sequence length="116" mass="13487">MDEIAQCYAEAQPEANMEDQQEAVIEDQPEEVVKGTVVSNRGKEVMTYDEHQFWKNKSYKENTYWECAKGRDKSTSSGSRERKQKENARSTFELMRTSCVSLKTLKKEARGIIWPE</sequence>
<evidence type="ECO:0000256" key="1">
    <source>
        <dbReference type="ARBA" id="ARBA00022723"/>
    </source>
</evidence>
<feature type="domain" description="FLYWCH-type" evidence="5">
    <location>
        <begin position="38"/>
        <end position="72"/>
    </location>
</feature>
<protein>
    <submittedName>
        <fullName evidence="7">FLYWCH-type domain-containing protein</fullName>
    </submittedName>
</protein>
<evidence type="ECO:0000256" key="2">
    <source>
        <dbReference type="ARBA" id="ARBA00022771"/>
    </source>
</evidence>
<dbReference type="Gene3D" id="2.20.25.240">
    <property type="match status" value="1"/>
</dbReference>
<evidence type="ECO:0000313" key="7">
    <source>
        <dbReference type="WBParaSite" id="jg2367"/>
    </source>
</evidence>
<keyword evidence="6" id="KW-1185">Reference proteome</keyword>
<evidence type="ECO:0000259" key="5">
    <source>
        <dbReference type="Pfam" id="PF04500"/>
    </source>
</evidence>
<dbReference type="AlphaFoldDB" id="A0A915DVN3"/>
<keyword evidence="1" id="KW-0479">Metal-binding</keyword>
<dbReference type="Proteomes" id="UP000887574">
    <property type="component" value="Unplaced"/>
</dbReference>
<name>A0A915DVN3_9BILA</name>
<keyword evidence="3" id="KW-0862">Zinc</keyword>
<evidence type="ECO:0000256" key="3">
    <source>
        <dbReference type="ARBA" id="ARBA00022833"/>
    </source>
</evidence>
<accession>A0A915DVN3</accession>
<feature type="compositionally biased region" description="Basic and acidic residues" evidence="4">
    <location>
        <begin position="69"/>
        <end position="88"/>
    </location>
</feature>
<evidence type="ECO:0000256" key="4">
    <source>
        <dbReference type="SAM" id="MobiDB-lite"/>
    </source>
</evidence>
<organism evidence="6 7">
    <name type="scientific">Ditylenchus dipsaci</name>
    <dbReference type="NCBI Taxonomy" id="166011"/>
    <lineage>
        <taxon>Eukaryota</taxon>
        <taxon>Metazoa</taxon>
        <taxon>Ecdysozoa</taxon>
        <taxon>Nematoda</taxon>
        <taxon>Chromadorea</taxon>
        <taxon>Rhabditida</taxon>
        <taxon>Tylenchina</taxon>
        <taxon>Tylenchomorpha</taxon>
        <taxon>Sphaerularioidea</taxon>
        <taxon>Anguinidae</taxon>
        <taxon>Anguininae</taxon>
        <taxon>Ditylenchus</taxon>
    </lineage>
</organism>
<dbReference type="InterPro" id="IPR007588">
    <property type="entry name" value="Znf_FLYWCH"/>
</dbReference>
<keyword evidence="2" id="KW-0863">Zinc-finger</keyword>
<dbReference type="GO" id="GO:0008270">
    <property type="term" value="F:zinc ion binding"/>
    <property type="evidence" value="ECO:0007669"/>
    <property type="project" value="UniProtKB-KW"/>
</dbReference>
<feature type="region of interest" description="Disordered" evidence="4">
    <location>
        <begin position="69"/>
        <end position="90"/>
    </location>
</feature>